<protein>
    <submittedName>
        <fullName evidence="2">Uncharacterized protein</fullName>
    </submittedName>
</protein>
<dbReference type="EMBL" id="BAABME010005734">
    <property type="protein sequence ID" value="GAA0166465.1"/>
    <property type="molecule type" value="Genomic_DNA"/>
</dbReference>
<evidence type="ECO:0000256" key="1">
    <source>
        <dbReference type="SAM" id="MobiDB-lite"/>
    </source>
</evidence>
<feature type="region of interest" description="Disordered" evidence="1">
    <location>
        <begin position="98"/>
        <end position="126"/>
    </location>
</feature>
<name>A0AAV3QQZ7_LITER</name>
<sequence>MHGGINGSDMEGATTMLQTLLKIDDCKSGDDSNIQIDDPSHRQKGAPGIGKPTLSISESFREMLHSAGKFNGRKDSVGNQVMDKLRISSTILKLRKTSNGNTPVSSAISRDIDGSRNQTCSEFSPWDPNRKSCGRKVPKEEANTMELCKKRIMMGRRCRSLNLSGSLQYDENGILLPEELIPAGDV</sequence>
<reference evidence="2 3" key="1">
    <citation type="submission" date="2024-01" db="EMBL/GenBank/DDBJ databases">
        <title>The complete chloroplast genome sequence of Lithospermum erythrorhizon: insights into the phylogenetic relationship among Boraginaceae species and the maternal lineages of purple gromwells.</title>
        <authorList>
            <person name="Okada T."/>
            <person name="Watanabe K."/>
        </authorList>
    </citation>
    <scope>NUCLEOTIDE SEQUENCE [LARGE SCALE GENOMIC DNA]</scope>
</reference>
<proteinExistence type="predicted"/>
<dbReference type="PANTHER" id="PTHR33237">
    <property type="entry name" value="F2P16.13 PROTEIN-RELATED"/>
    <property type="match status" value="1"/>
</dbReference>
<dbReference type="Proteomes" id="UP001454036">
    <property type="component" value="Unassembled WGS sequence"/>
</dbReference>
<evidence type="ECO:0000313" key="2">
    <source>
        <dbReference type="EMBL" id="GAA0166465.1"/>
    </source>
</evidence>
<comment type="caution">
    <text evidence="2">The sequence shown here is derived from an EMBL/GenBank/DDBJ whole genome shotgun (WGS) entry which is preliminary data.</text>
</comment>
<keyword evidence="3" id="KW-1185">Reference proteome</keyword>
<feature type="region of interest" description="Disordered" evidence="1">
    <location>
        <begin position="31"/>
        <end position="50"/>
    </location>
</feature>
<organism evidence="2 3">
    <name type="scientific">Lithospermum erythrorhizon</name>
    <name type="common">Purple gromwell</name>
    <name type="synonym">Lithospermum officinale var. erythrorhizon</name>
    <dbReference type="NCBI Taxonomy" id="34254"/>
    <lineage>
        <taxon>Eukaryota</taxon>
        <taxon>Viridiplantae</taxon>
        <taxon>Streptophyta</taxon>
        <taxon>Embryophyta</taxon>
        <taxon>Tracheophyta</taxon>
        <taxon>Spermatophyta</taxon>
        <taxon>Magnoliopsida</taxon>
        <taxon>eudicotyledons</taxon>
        <taxon>Gunneridae</taxon>
        <taxon>Pentapetalae</taxon>
        <taxon>asterids</taxon>
        <taxon>lamiids</taxon>
        <taxon>Boraginales</taxon>
        <taxon>Boraginaceae</taxon>
        <taxon>Boraginoideae</taxon>
        <taxon>Lithospermeae</taxon>
        <taxon>Lithospermum</taxon>
    </lineage>
</organism>
<dbReference type="AlphaFoldDB" id="A0AAV3QQZ7"/>
<feature type="compositionally biased region" description="Polar residues" evidence="1">
    <location>
        <begin position="98"/>
        <end position="108"/>
    </location>
</feature>
<accession>A0AAV3QQZ7</accession>
<dbReference type="PANTHER" id="PTHR33237:SF39">
    <property type="match status" value="1"/>
</dbReference>
<evidence type="ECO:0000313" key="3">
    <source>
        <dbReference type="Proteomes" id="UP001454036"/>
    </source>
</evidence>
<gene>
    <name evidence="2" type="ORF">LIER_21613</name>
</gene>